<organism evidence="1 2">
    <name type="scientific">Thelohanellus kitauei</name>
    <name type="common">Myxosporean</name>
    <dbReference type="NCBI Taxonomy" id="669202"/>
    <lineage>
        <taxon>Eukaryota</taxon>
        <taxon>Metazoa</taxon>
        <taxon>Cnidaria</taxon>
        <taxon>Myxozoa</taxon>
        <taxon>Myxosporea</taxon>
        <taxon>Bivalvulida</taxon>
        <taxon>Platysporina</taxon>
        <taxon>Myxobolidae</taxon>
        <taxon>Thelohanellus</taxon>
    </lineage>
</organism>
<dbReference type="Proteomes" id="UP000031668">
    <property type="component" value="Unassembled WGS sequence"/>
</dbReference>
<accession>A0A0C2MVB7</accession>
<evidence type="ECO:0000313" key="2">
    <source>
        <dbReference type="Proteomes" id="UP000031668"/>
    </source>
</evidence>
<gene>
    <name evidence="1" type="ORF">RF11_06296</name>
</gene>
<comment type="caution">
    <text evidence="1">The sequence shown here is derived from an EMBL/GenBank/DDBJ whole genome shotgun (WGS) entry which is preliminary data.</text>
</comment>
<protein>
    <submittedName>
        <fullName evidence="1">Uncharacterized protein</fullName>
    </submittedName>
</protein>
<name>A0A0C2MVB7_THEKT</name>
<dbReference type="AlphaFoldDB" id="A0A0C2MVB7"/>
<dbReference type="EMBL" id="JWZT01002965">
    <property type="protein sequence ID" value="KII68090.1"/>
    <property type="molecule type" value="Genomic_DNA"/>
</dbReference>
<keyword evidence="2" id="KW-1185">Reference proteome</keyword>
<proteinExistence type="predicted"/>
<sequence length="136" mass="15722">MPTSELVTHFGTLQLSENSFNLTHKGRSIKDKVNEIQKSVVSSSIFIRYILLEIIYQHTTNEEHDTLVCLQGNNDLPTVQSKELWSQEISIQFNDLESQIIERGRQDDVSKHETLHKQSDRFSIPTCMVYFPLLIS</sequence>
<reference evidence="1 2" key="1">
    <citation type="journal article" date="2014" name="Genome Biol. Evol.">
        <title>The genome of the myxosporean Thelohanellus kitauei shows adaptations to nutrient acquisition within its fish host.</title>
        <authorList>
            <person name="Yang Y."/>
            <person name="Xiong J."/>
            <person name="Zhou Z."/>
            <person name="Huo F."/>
            <person name="Miao W."/>
            <person name="Ran C."/>
            <person name="Liu Y."/>
            <person name="Zhang J."/>
            <person name="Feng J."/>
            <person name="Wang M."/>
            <person name="Wang M."/>
            <person name="Wang L."/>
            <person name="Yao B."/>
        </authorList>
    </citation>
    <scope>NUCLEOTIDE SEQUENCE [LARGE SCALE GENOMIC DNA]</scope>
    <source>
        <strain evidence="1">Wuqing</strain>
    </source>
</reference>
<evidence type="ECO:0000313" key="1">
    <source>
        <dbReference type="EMBL" id="KII68090.1"/>
    </source>
</evidence>